<accession>A0A918XBB4</accession>
<dbReference type="GO" id="GO:0005886">
    <property type="term" value="C:plasma membrane"/>
    <property type="evidence" value="ECO:0007669"/>
    <property type="project" value="UniProtKB-SubCell"/>
</dbReference>
<keyword evidence="6" id="KW-0472">Membrane</keyword>
<dbReference type="Pfam" id="PF01899">
    <property type="entry name" value="MNHE"/>
    <property type="match status" value="1"/>
</dbReference>
<evidence type="ECO:0000256" key="2">
    <source>
        <dbReference type="ARBA" id="ARBA00006228"/>
    </source>
</evidence>
<organism evidence="8 9">
    <name type="scientific">Nocardiopsis kunsanensis</name>
    <dbReference type="NCBI Taxonomy" id="141693"/>
    <lineage>
        <taxon>Bacteria</taxon>
        <taxon>Bacillati</taxon>
        <taxon>Actinomycetota</taxon>
        <taxon>Actinomycetes</taxon>
        <taxon>Streptosporangiales</taxon>
        <taxon>Nocardiopsidaceae</taxon>
        <taxon>Nocardiopsis</taxon>
    </lineage>
</organism>
<feature type="region of interest" description="Disordered" evidence="7">
    <location>
        <begin position="114"/>
        <end position="133"/>
    </location>
</feature>
<evidence type="ECO:0000313" key="9">
    <source>
        <dbReference type="Proteomes" id="UP000654947"/>
    </source>
</evidence>
<dbReference type="AlphaFoldDB" id="A0A918XBB4"/>
<keyword evidence="9" id="KW-1185">Reference proteome</keyword>
<dbReference type="PANTHER" id="PTHR34584:SF1">
    <property type="entry name" value="NA(+)_H(+) ANTIPORTER SUBUNIT E1"/>
    <property type="match status" value="1"/>
</dbReference>
<evidence type="ECO:0000256" key="7">
    <source>
        <dbReference type="SAM" id="MobiDB-lite"/>
    </source>
</evidence>
<evidence type="ECO:0008006" key="10">
    <source>
        <dbReference type="Google" id="ProtNLM"/>
    </source>
</evidence>
<dbReference type="GO" id="GO:0008324">
    <property type="term" value="F:monoatomic cation transmembrane transporter activity"/>
    <property type="evidence" value="ECO:0007669"/>
    <property type="project" value="InterPro"/>
</dbReference>
<keyword evidence="3" id="KW-1003">Cell membrane</keyword>
<evidence type="ECO:0000313" key="8">
    <source>
        <dbReference type="EMBL" id="GHD24560.1"/>
    </source>
</evidence>
<evidence type="ECO:0000256" key="3">
    <source>
        <dbReference type="ARBA" id="ARBA00022475"/>
    </source>
</evidence>
<comment type="similarity">
    <text evidence="2">Belongs to the CPA3 antiporters (TC 2.A.63) subunit E family.</text>
</comment>
<evidence type="ECO:0000256" key="6">
    <source>
        <dbReference type="ARBA" id="ARBA00023136"/>
    </source>
</evidence>
<comment type="caution">
    <text evidence="8">The sequence shown here is derived from an EMBL/GenBank/DDBJ whole genome shotgun (WGS) entry which is preliminary data.</text>
</comment>
<gene>
    <name evidence="8" type="ORF">GCM10007147_20750</name>
</gene>
<protein>
    <recommendedName>
        <fullName evidence="10">Cation transporter</fullName>
    </recommendedName>
</protein>
<dbReference type="InterPro" id="IPR002758">
    <property type="entry name" value="Cation_antiport_E"/>
</dbReference>
<feature type="compositionally biased region" description="Basic and acidic residues" evidence="7">
    <location>
        <begin position="122"/>
        <end position="133"/>
    </location>
</feature>
<keyword evidence="5" id="KW-1133">Transmembrane helix</keyword>
<proteinExistence type="inferred from homology"/>
<sequence>MRAKNVLNRILGILWMPVYLAYDLLTGSLRVGWEILTPGSRISPAFVEVPLRCRSDFEISMLANLVSLTPGSLTVAARQDPATVWVYSMYTESHGSTLRYVHGMEDRLLRATRLEGAPPRPQDLERGERGQRR</sequence>
<comment type="subcellular location">
    <subcellularLocation>
        <location evidence="1">Cell membrane</location>
        <topology evidence="1">Multi-pass membrane protein</topology>
    </subcellularLocation>
</comment>
<dbReference type="Proteomes" id="UP000654947">
    <property type="component" value="Unassembled WGS sequence"/>
</dbReference>
<reference evidence="8 9" key="1">
    <citation type="journal article" date="2014" name="Int. J. Syst. Evol. Microbiol.">
        <title>Complete genome sequence of Corynebacterium casei LMG S-19264T (=DSM 44701T), isolated from a smear-ripened cheese.</title>
        <authorList>
            <consortium name="US DOE Joint Genome Institute (JGI-PGF)"/>
            <person name="Walter F."/>
            <person name="Albersmeier A."/>
            <person name="Kalinowski J."/>
            <person name="Ruckert C."/>
        </authorList>
    </citation>
    <scope>NUCLEOTIDE SEQUENCE [LARGE SCALE GENOMIC DNA]</scope>
    <source>
        <strain evidence="8 9">KCTC 19473</strain>
    </source>
</reference>
<dbReference type="RefSeq" id="WP_017577131.1">
    <property type="nucleotide sequence ID" value="NZ_BMXL01000008.1"/>
</dbReference>
<evidence type="ECO:0000256" key="1">
    <source>
        <dbReference type="ARBA" id="ARBA00004651"/>
    </source>
</evidence>
<dbReference type="EMBL" id="BMXL01000008">
    <property type="protein sequence ID" value="GHD24560.1"/>
    <property type="molecule type" value="Genomic_DNA"/>
</dbReference>
<evidence type="ECO:0000256" key="4">
    <source>
        <dbReference type="ARBA" id="ARBA00022692"/>
    </source>
</evidence>
<keyword evidence="4" id="KW-0812">Transmembrane</keyword>
<evidence type="ECO:0000256" key="5">
    <source>
        <dbReference type="ARBA" id="ARBA00022989"/>
    </source>
</evidence>
<name>A0A918XBB4_9ACTN</name>
<dbReference type="PANTHER" id="PTHR34584">
    <property type="entry name" value="NA(+)/H(+) ANTIPORTER SUBUNIT E1"/>
    <property type="match status" value="1"/>
</dbReference>